<protein>
    <submittedName>
        <fullName evidence="2">Uncharacterized protein</fullName>
    </submittedName>
</protein>
<dbReference type="Proteomes" id="UP001431192">
    <property type="component" value="Unassembled WGS sequence"/>
</dbReference>
<evidence type="ECO:0000256" key="1">
    <source>
        <dbReference type="SAM" id="Phobius"/>
    </source>
</evidence>
<organism evidence="2 3">
    <name type="scientific">Shewanella phaeophyticola</name>
    <dbReference type="NCBI Taxonomy" id="2978345"/>
    <lineage>
        <taxon>Bacteria</taxon>
        <taxon>Pseudomonadati</taxon>
        <taxon>Pseudomonadota</taxon>
        <taxon>Gammaproteobacteria</taxon>
        <taxon>Alteromonadales</taxon>
        <taxon>Shewanellaceae</taxon>
        <taxon>Shewanella</taxon>
    </lineage>
</organism>
<proteinExistence type="predicted"/>
<feature type="transmembrane region" description="Helical" evidence="1">
    <location>
        <begin position="39"/>
        <end position="58"/>
    </location>
</feature>
<keyword evidence="1" id="KW-1133">Transmembrane helix</keyword>
<sequence length="61" mass="7042">MGQAQKGTEVMLMESFNTGDISHLNDATLHDYRQQLSRLKAGLVCSPWLLMLLINLLFEYW</sequence>
<evidence type="ECO:0000313" key="3">
    <source>
        <dbReference type="Proteomes" id="UP001431192"/>
    </source>
</evidence>
<gene>
    <name evidence="2" type="ORF">N4T56_12360</name>
</gene>
<keyword evidence="1" id="KW-0812">Transmembrane</keyword>
<comment type="caution">
    <text evidence="2">The sequence shown here is derived from an EMBL/GenBank/DDBJ whole genome shotgun (WGS) entry which is preliminary data.</text>
</comment>
<keyword evidence="1" id="KW-0472">Membrane</keyword>
<keyword evidence="3" id="KW-1185">Reference proteome</keyword>
<accession>A0ABT2P6Y5</accession>
<dbReference type="EMBL" id="JAODOQ010000001">
    <property type="protein sequence ID" value="MCT8987115.1"/>
    <property type="molecule type" value="Genomic_DNA"/>
</dbReference>
<reference evidence="2" key="1">
    <citation type="submission" date="2022-09" db="EMBL/GenBank/DDBJ databases">
        <title>Shewanella sp. KJ10-1 sp.nov, isolated from marine algae.</title>
        <authorList>
            <person name="Butt M."/>
            <person name="Lee J.K."/>
            <person name="Kim J.M."/>
            <person name="Choi D.G."/>
        </authorList>
    </citation>
    <scope>NUCLEOTIDE SEQUENCE</scope>
    <source>
        <strain evidence="2">KJ10-1</strain>
    </source>
</reference>
<dbReference type="RefSeq" id="WP_261733440.1">
    <property type="nucleotide sequence ID" value="NZ_JAODOQ010000001.1"/>
</dbReference>
<name>A0ABT2P6Y5_9GAMM</name>
<evidence type="ECO:0000313" key="2">
    <source>
        <dbReference type="EMBL" id="MCT8987115.1"/>
    </source>
</evidence>